<organism evidence="1">
    <name type="scientific">feces metagenome</name>
    <dbReference type="NCBI Taxonomy" id="1861841"/>
    <lineage>
        <taxon>unclassified sequences</taxon>
        <taxon>metagenomes</taxon>
        <taxon>organismal metagenomes</taxon>
    </lineage>
</organism>
<protein>
    <recommendedName>
        <fullName evidence="2">Exonuclease</fullName>
    </recommendedName>
</protein>
<dbReference type="AlphaFoldDB" id="A0A7M2QNU1"/>
<proteinExistence type="predicted"/>
<dbReference type="EMBL" id="MT993626">
    <property type="protein sequence ID" value="QOV05531.1"/>
    <property type="molecule type" value="Genomic_DNA"/>
</dbReference>
<accession>A0A7M2QNU1</accession>
<reference evidence="1" key="1">
    <citation type="submission" date="2020-09" db="EMBL/GenBank/DDBJ databases">
        <authorList>
            <person name="Eze J.U."/>
            <person name="Rahube T.O."/>
        </authorList>
    </citation>
    <scope>NUCLEOTIDE SEQUENCE</scope>
</reference>
<evidence type="ECO:0008006" key="2">
    <source>
        <dbReference type="Google" id="ProtNLM"/>
    </source>
</evidence>
<sequence>MDITKLGNALAAAEPVVAVTPEIIPGRAVHIDGDMLCYVAGGNEDTSVATSRRIVQNMVETFREQAQAERSVLQLTASGCLKGYRVLVPTSQPYQAQRKGSKRPKNWGYLRDWLSSYDGPDFKVKVWDDREADDGFGYVSASRPNDVVCTNDKDMRMLPGWHLDWVTKELFKVPDDCYEMEQGGKLYGYKWFLQQMLQGDTADHIRGLGKCAAAPRGCGEATARKMLAGTTCKAEGIEAVVGFYKGAFDDKWANEFAEQAMLLWIRRGKSALLDEFMAFTPMPNEKAGEELRAAVRAIKLRVKEQLEQAAALCR</sequence>
<evidence type="ECO:0000313" key="1">
    <source>
        <dbReference type="EMBL" id="QOV05531.1"/>
    </source>
</evidence>
<name>A0A7M2QNU1_9ZZZZ</name>